<proteinExistence type="predicted"/>
<dbReference type="RefSeq" id="YP_009152116.1">
    <property type="nucleotide sequence ID" value="NC_027381.1"/>
</dbReference>
<keyword evidence="2" id="KW-1185">Reference proteome</keyword>
<dbReference type="GeneID" id="24724552"/>
<organism evidence="1 2">
    <name type="scientific">Escherichia phage Pollock</name>
    <dbReference type="NCBI Taxonomy" id="1540097"/>
    <lineage>
        <taxon>Viruses</taxon>
        <taxon>Duplodnaviria</taxon>
        <taxon>Heunggongvirae</taxon>
        <taxon>Uroviricota</taxon>
        <taxon>Caudoviricetes</taxon>
        <taxon>Schitoviridae</taxon>
        <taxon>Humphriesvirinae</taxon>
        <taxon>Pollockvirus</taxon>
        <taxon>Pollockvirus pollock</taxon>
    </lineage>
</organism>
<dbReference type="OrthoDB" id="39730at10239"/>
<protein>
    <submittedName>
        <fullName evidence="1">Uncharacterized protein</fullName>
    </submittedName>
</protein>
<dbReference type="EMBL" id="KM236242">
    <property type="protein sequence ID" value="AIX12374.1"/>
    <property type="molecule type" value="Genomic_DNA"/>
</dbReference>
<reference evidence="1 2" key="1">
    <citation type="journal article" date="2015" name="Genome Announc.">
        <title>Complete Genome Sequence of Enterotoxigenic Escherichia coli N4-Like Podophage Pollock.</title>
        <authorList>
            <person name="Patel R.S."/>
            <person name="Lessor L.E."/>
            <person name="Hernandez A.C."/>
            <person name="Kuty Everett G.F."/>
        </authorList>
    </citation>
    <scope>NUCLEOTIDE SEQUENCE [LARGE SCALE GENOMIC DNA]</scope>
</reference>
<sequence length="80" mass="9404">MTDLLSVLIKIFMKDELIIILNEIWSLPEYQNIRGPKEELCRRITCTGVHCTNCPLGYFLKDEDYVSQIHKILEVINHEI</sequence>
<evidence type="ECO:0000313" key="1">
    <source>
        <dbReference type="EMBL" id="AIX12374.1"/>
    </source>
</evidence>
<accession>A0A0A0YPU1</accession>
<evidence type="ECO:0000313" key="2">
    <source>
        <dbReference type="Proteomes" id="UP000030324"/>
    </source>
</evidence>
<gene>
    <name evidence="1" type="ORF">CPT_Pollock15</name>
</gene>
<dbReference type="KEGG" id="vg:24724552"/>
<name>A0A0A0YPU1_9CAUD</name>
<dbReference type="Proteomes" id="UP000030324">
    <property type="component" value="Segment"/>
</dbReference>